<dbReference type="RefSeq" id="WP_011767375.1">
    <property type="nucleotide sequence ID" value="NC_008702.1"/>
</dbReference>
<dbReference type="EMBL" id="AM406670">
    <property type="protein sequence ID" value="CAL96269.1"/>
    <property type="molecule type" value="Genomic_DNA"/>
</dbReference>
<reference evidence="8 9" key="1">
    <citation type="journal article" date="2006" name="Nat. Biotechnol.">
        <title>Complete genome of the mutualistic, N2-fixing grass endophyte Azoarcus sp. strain BH72.</title>
        <authorList>
            <person name="Krause A."/>
            <person name="Ramakumar A."/>
            <person name="Bartels D."/>
            <person name="Battistoni F."/>
            <person name="Bekel T."/>
            <person name="Boch J."/>
            <person name="Boehm M."/>
            <person name="Friedrich F."/>
            <person name="Hurek T."/>
            <person name="Krause L."/>
            <person name="Linke B."/>
            <person name="McHardy A.C."/>
            <person name="Sarkar A."/>
            <person name="Schneiker S."/>
            <person name="Syed A.A."/>
            <person name="Thauer R."/>
            <person name="Vorhoelter F.-J."/>
            <person name="Weidner S."/>
            <person name="Puehler A."/>
            <person name="Reinhold-Hurek B."/>
            <person name="Kaiser O."/>
            <person name="Goesmann A."/>
        </authorList>
    </citation>
    <scope>NUCLEOTIDE SEQUENCE [LARGE SCALE GENOMIC DNA]</scope>
    <source>
        <strain evidence="8 9">BH72</strain>
    </source>
</reference>
<dbReference type="Proteomes" id="UP000002588">
    <property type="component" value="Chromosome"/>
</dbReference>
<proteinExistence type="predicted"/>
<evidence type="ECO:0000256" key="1">
    <source>
        <dbReference type="ARBA" id="ARBA00004459"/>
    </source>
</evidence>
<evidence type="ECO:0000256" key="5">
    <source>
        <dbReference type="ARBA" id="ARBA00023237"/>
    </source>
</evidence>
<keyword evidence="5" id="KW-0998">Cell outer membrane</keyword>
<keyword evidence="3" id="KW-0472">Membrane</keyword>
<accession>A1KBR3</accession>
<dbReference type="STRING" id="62928.azo3653"/>
<dbReference type="Pfam" id="PF13627">
    <property type="entry name" value="LptM_cons"/>
    <property type="match status" value="1"/>
</dbReference>
<evidence type="ECO:0000256" key="7">
    <source>
        <dbReference type="SAM" id="MobiDB-lite"/>
    </source>
</evidence>
<gene>
    <name evidence="8" type="ordered locus">azo3653</name>
</gene>
<keyword evidence="2" id="KW-0732">Signal</keyword>
<dbReference type="PROSITE" id="PS51257">
    <property type="entry name" value="PROKAR_LIPOPROTEIN"/>
    <property type="match status" value="1"/>
</dbReference>
<dbReference type="AlphaFoldDB" id="A1KBR3"/>
<evidence type="ECO:0000313" key="9">
    <source>
        <dbReference type="Proteomes" id="UP000002588"/>
    </source>
</evidence>
<name>A1KBR3_AZOSB</name>
<dbReference type="KEGG" id="aoa:dqs_3798"/>
<evidence type="ECO:0000256" key="2">
    <source>
        <dbReference type="ARBA" id="ARBA00022729"/>
    </source>
</evidence>
<keyword evidence="9" id="KW-1185">Reference proteome</keyword>
<keyword evidence="4" id="KW-0564">Palmitate</keyword>
<comment type="subcellular location">
    <subcellularLocation>
        <location evidence="1">Cell outer membrane</location>
        <topology evidence="1">Lipid-anchor</topology>
    </subcellularLocation>
</comment>
<protein>
    <submittedName>
        <fullName evidence="8">Conserved hypothetical secreted protein</fullName>
    </submittedName>
</protein>
<evidence type="ECO:0000256" key="6">
    <source>
        <dbReference type="ARBA" id="ARBA00023288"/>
    </source>
</evidence>
<sequence length="56" mass="5660">MRAILPAAALAGVLLLTGCGIKGPLYHPDPAKTRPAPATQTQGGADNIKPTPPTTQ</sequence>
<evidence type="ECO:0000256" key="3">
    <source>
        <dbReference type="ARBA" id="ARBA00023136"/>
    </source>
</evidence>
<dbReference type="GO" id="GO:0009279">
    <property type="term" value="C:cell outer membrane"/>
    <property type="evidence" value="ECO:0007669"/>
    <property type="project" value="UniProtKB-SubCell"/>
</dbReference>
<dbReference type="NCBIfam" id="NF047847">
    <property type="entry name" value="SS_mature_LptM"/>
    <property type="match status" value="1"/>
</dbReference>
<evidence type="ECO:0000313" key="8">
    <source>
        <dbReference type="EMBL" id="CAL96269.1"/>
    </source>
</evidence>
<keyword evidence="6" id="KW-0449">Lipoprotein</keyword>
<feature type="region of interest" description="Disordered" evidence="7">
    <location>
        <begin position="24"/>
        <end position="56"/>
    </location>
</feature>
<organism evidence="8 9">
    <name type="scientific">Azoarcus sp. (strain BH72)</name>
    <dbReference type="NCBI Taxonomy" id="418699"/>
    <lineage>
        <taxon>Bacteria</taxon>
        <taxon>Pseudomonadati</taxon>
        <taxon>Pseudomonadota</taxon>
        <taxon>Betaproteobacteria</taxon>
        <taxon>Rhodocyclales</taxon>
        <taxon>Zoogloeaceae</taxon>
        <taxon>Azoarcus</taxon>
    </lineage>
</organism>
<dbReference type="HOGENOM" id="CLU_3004135_0_0_4"/>
<dbReference type="InterPro" id="IPR032831">
    <property type="entry name" value="LptM_cons"/>
</dbReference>
<dbReference type="KEGG" id="azo:azo3653"/>
<evidence type="ECO:0000256" key="4">
    <source>
        <dbReference type="ARBA" id="ARBA00023139"/>
    </source>
</evidence>